<evidence type="ECO:0000256" key="3">
    <source>
        <dbReference type="ARBA" id="ARBA00023121"/>
    </source>
</evidence>
<keyword evidence="4" id="KW-0472">Membrane</keyword>
<dbReference type="EMBL" id="SNWR01000001">
    <property type="protein sequence ID" value="TDO39414.1"/>
    <property type="molecule type" value="Genomic_DNA"/>
</dbReference>
<dbReference type="GO" id="GO:0005829">
    <property type="term" value="C:cytosol"/>
    <property type="evidence" value="ECO:0007669"/>
    <property type="project" value="TreeGrafter"/>
</dbReference>
<accession>A0A4R6JS43</accession>
<name>A0A4R6JS43_9ACTN</name>
<dbReference type="GO" id="GO:0070273">
    <property type="term" value="F:phosphatidylinositol-4-phosphate binding"/>
    <property type="evidence" value="ECO:0007669"/>
    <property type="project" value="InterPro"/>
</dbReference>
<comment type="caution">
    <text evidence="5">The sequence shown here is derived from an EMBL/GenBank/DDBJ whole genome shotgun (WGS) entry which is preliminary data.</text>
</comment>
<evidence type="ECO:0000256" key="2">
    <source>
        <dbReference type="ARBA" id="ARBA00023034"/>
    </source>
</evidence>
<keyword evidence="2" id="KW-0333">Golgi apparatus</keyword>
<evidence type="ECO:0000256" key="4">
    <source>
        <dbReference type="ARBA" id="ARBA00023136"/>
    </source>
</evidence>
<dbReference type="PANTHER" id="PTHR12704">
    <property type="entry name" value="TRANS-GOLGI PROTEIN GMX33"/>
    <property type="match status" value="1"/>
</dbReference>
<dbReference type="InterPro" id="IPR038261">
    <property type="entry name" value="GPP34-like_sf"/>
</dbReference>
<evidence type="ECO:0000313" key="5">
    <source>
        <dbReference type="EMBL" id="TDO39414.1"/>
    </source>
</evidence>
<gene>
    <name evidence="5" type="ORF">C8E87_3101</name>
</gene>
<reference evidence="5 6" key="1">
    <citation type="submission" date="2019-03" db="EMBL/GenBank/DDBJ databases">
        <title>Sequencing the genomes of 1000 actinobacteria strains.</title>
        <authorList>
            <person name="Klenk H.-P."/>
        </authorList>
    </citation>
    <scope>NUCLEOTIDE SEQUENCE [LARGE SCALE GENOMIC DNA]</scope>
    <source>
        <strain evidence="5 6">DSM 43805</strain>
    </source>
</reference>
<dbReference type="GO" id="GO:0043001">
    <property type="term" value="P:Golgi to plasma membrane protein transport"/>
    <property type="evidence" value="ECO:0007669"/>
    <property type="project" value="TreeGrafter"/>
</dbReference>
<dbReference type="GO" id="GO:0007030">
    <property type="term" value="P:Golgi organization"/>
    <property type="evidence" value="ECO:0007669"/>
    <property type="project" value="TreeGrafter"/>
</dbReference>
<dbReference type="OrthoDB" id="4962633at2"/>
<comment type="subcellular location">
    <subcellularLocation>
        <location evidence="1">Golgi apparatus membrane</location>
        <topology evidence="1">Peripheral membrane protein</topology>
        <orientation evidence="1">Cytoplasmic side</orientation>
    </subcellularLocation>
</comment>
<dbReference type="AlphaFoldDB" id="A0A4R6JS43"/>
<evidence type="ECO:0000256" key="1">
    <source>
        <dbReference type="ARBA" id="ARBA00004255"/>
    </source>
</evidence>
<keyword evidence="6" id="KW-1185">Reference proteome</keyword>
<proteinExistence type="predicted"/>
<dbReference type="PANTHER" id="PTHR12704:SF2">
    <property type="entry name" value="GOLGI PHOSPHOPROTEIN 3 HOMOLOG SAURON"/>
    <property type="match status" value="1"/>
</dbReference>
<dbReference type="GO" id="GO:0048194">
    <property type="term" value="P:Golgi vesicle budding"/>
    <property type="evidence" value="ECO:0007669"/>
    <property type="project" value="TreeGrafter"/>
</dbReference>
<dbReference type="InterPro" id="IPR008628">
    <property type="entry name" value="GPP34-like"/>
</dbReference>
<dbReference type="Proteomes" id="UP000294901">
    <property type="component" value="Unassembled WGS sequence"/>
</dbReference>
<organism evidence="5 6">
    <name type="scientific">Paractinoplanes brasiliensis</name>
    <dbReference type="NCBI Taxonomy" id="52695"/>
    <lineage>
        <taxon>Bacteria</taxon>
        <taxon>Bacillati</taxon>
        <taxon>Actinomycetota</taxon>
        <taxon>Actinomycetes</taxon>
        <taxon>Micromonosporales</taxon>
        <taxon>Micromonosporaceae</taxon>
        <taxon>Paractinoplanes</taxon>
    </lineage>
</organism>
<dbReference type="GO" id="GO:0006890">
    <property type="term" value="P:retrograde vesicle-mediated transport, Golgi to endoplasmic reticulum"/>
    <property type="evidence" value="ECO:0007669"/>
    <property type="project" value="TreeGrafter"/>
</dbReference>
<keyword evidence="3" id="KW-0446">Lipid-binding</keyword>
<sequence length="222" mass="23730">MNLVEEFTLLAYDDDGTPLTDGTHLDHGLGGGLLLELAMAGRVDVVDKKVVALDISPTGDPLVDGALMRIVAEDKPRKPGHWVSKFAKDTRPQVLGKLVDEGILRAEKDKVLWVFPRTKYPAAHGVEPVQETAARDRMRRAVLGSGAVEPRTAALCSLVAATDLDKKVFGDLDQKVVRARLREISEGAWAAEAVKRAIDEIQAAVMVAIVASTTAATAGTSS</sequence>
<evidence type="ECO:0000313" key="6">
    <source>
        <dbReference type="Proteomes" id="UP000294901"/>
    </source>
</evidence>
<dbReference type="GO" id="GO:0012505">
    <property type="term" value="C:endomembrane system"/>
    <property type="evidence" value="ECO:0007669"/>
    <property type="project" value="UniProtKB-ARBA"/>
</dbReference>
<dbReference type="Gene3D" id="1.10.3630.10">
    <property type="entry name" value="yeast vps74-n-term truncation variant domain like"/>
    <property type="match status" value="1"/>
</dbReference>
<dbReference type="RefSeq" id="WP_133873745.1">
    <property type="nucleotide sequence ID" value="NZ_BOMD01000106.1"/>
</dbReference>
<dbReference type="Pfam" id="PF05719">
    <property type="entry name" value="GPP34"/>
    <property type="match status" value="1"/>
</dbReference>
<protein>
    <submittedName>
        <fullName evidence="5">Golgi phosphoprotein 3 GPP34</fullName>
    </submittedName>
</protein>